<keyword evidence="10" id="KW-0067">ATP-binding</keyword>
<comment type="subcellular location">
    <subcellularLocation>
        <location evidence="2">Cell membrane</location>
        <topology evidence="2">Multi-pass membrane protein</topology>
    </subcellularLocation>
</comment>
<evidence type="ECO:0000256" key="3">
    <source>
        <dbReference type="ARBA" id="ARBA00012438"/>
    </source>
</evidence>
<keyword evidence="8" id="KW-0547">Nucleotide-binding</keyword>
<dbReference type="CDD" id="cd00075">
    <property type="entry name" value="HATPase"/>
    <property type="match status" value="1"/>
</dbReference>
<evidence type="ECO:0000256" key="11">
    <source>
        <dbReference type="ARBA" id="ARBA00022989"/>
    </source>
</evidence>
<dbReference type="Gene3D" id="6.10.340.10">
    <property type="match status" value="1"/>
</dbReference>
<dbReference type="SUPFAM" id="SSF55874">
    <property type="entry name" value="ATPase domain of HSP90 chaperone/DNA topoisomerase II/histidine kinase"/>
    <property type="match status" value="1"/>
</dbReference>
<evidence type="ECO:0000256" key="8">
    <source>
        <dbReference type="ARBA" id="ARBA00022741"/>
    </source>
</evidence>
<dbReference type="CDD" id="cd00082">
    <property type="entry name" value="HisKA"/>
    <property type="match status" value="1"/>
</dbReference>
<keyword evidence="21" id="KW-1185">Reference proteome</keyword>
<dbReference type="PROSITE" id="PS50885">
    <property type="entry name" value="HAMP"/>
    <property type="match status" value="1"/>
</dbReference>
<dbReference type="GO" id="GO:0016301">
    <property type="term" value="F:kinase activity"/>
    <property type="evidence" value="ECO:0007669"/>
    <property type="project" value="UniProtKB-KW"/>
</dbReference>
<comment type="catalytic activity">
    <reaction evidence="1">
        <text>ATP + protein L-histidine = ADP + protein N-phospho-L-histidine.</text>
        <dbReference type="EC" id="2.7.13.3"/>
    </reaction>
</comment>
<dbReference type="InterPro" id="IPR050398">
    <property type="entry name" value="HssS/ArlS-like"/>
</dbReference>
<dbReference type="EMBL" id="CP086654">
    <property type="protein sequence ID" value="UEX90477.1"/>
    <property type="molecule type" value="Genomic_DNA"/>
</dbReference>
<dbReference type="CDD" id="cd06225">
    <property type="entry name" value="HAMP"/>
    <property type="match status" value="1"/>
</dbReference>
<dbReference type="SUPFAM" id="SSF158472">
    <property type="entry name" value="HAMP domain-like"/>
    <property type="match status" value="1"/>
</dbReference>
<dbReference type="InterPro" id="IPR036097">
    <property type="entry name" value="HisK_dim/P_sf"/>
</dbReference>
<dbReference type="RefSeq" id="WP_229292973.1">
    <property type="nucleotide sequence ID" value="NZ_CP086654.1"/>
</dbReference>
<dbReference type="SMART" id="SM00388">
    <property type="entry name" value="HisKA"/>
    <property type="match status" value="1"/>
</dbReference>
<evidence type="ECO:0000313" key="21">
    <source>
        <dbReference type="Proteomes" id="UP001197626"/>
    </source>
</evidence>
<keyword evidence="7 17" id="KW-0812">Transmembrane</keyword>
<evidence type="ECO:0000256" key="16">
    <source>
        <dbReference type="ARBA" id="ARBA00040841"/>
    </source>
</evidence>
<keyword evidence="13" id="KW-0843">Virulence</keyword>
<keyword evidence="14 17" id="KW-0472">Membrane</keyword>
<dbReference type="SMART" id="SM00387">
    <property type="entry name" value="HATPase_c"/>
    <property type="match status" value="1"/>
</dbReference>
<protein>
    <recommendedName>
        <fullName evidence="16">Heme sensor protein HssS</fullName>
        <ecNumber evidence="3">2.7.13.3</ecNumber>
    </recommendedName>
</protein>
<dbReference type="Pfam" id="PF00512">
    <property type="entry name" value="HisKA"/>
    <property type="match status" value="1"/>
</dbReference>
<dbReference type="Proteomes" id="UP001197626">
    <property type="component" value="Chromosome"/>
</dbReference>
<dbReference type="Gene3D" id="1.10.287.130">
    <property type="match status" value="1"/>
</dbReference>
<dbReference type="PRINTS" id="PR00344">
    <property type="entry name" value="BCTRLSENSOR"/>
</dbReference>
<sequence>MLKSLYSRLALYTITVMIISSIASFLLSNIYYHFELKEKNDAKLMTTLQRAHDYDRASNEKDLDAYFKLLGNLNYQLKVYDEAHHSRFYGESFRKDNLEDSAVNQVLSGQNYHGVKERPFNPVITGFFDNETRNTVGTSFQTNHGKYAVFMRQDVGQSLGEFRIFLFVLLLLLVLFSIGLVTWSTYSIVKPVKQLKIATQRMMDGDFKTPIHKTRKDEIGILQDHFDSMRRALKQLDDMRQHFVQNVSHEIKTPLTHIHQLLSQLQTESSQTKQSQYIAQIYDETHRLSQLTRQLLLLSEIDNDDHLSFDDTVELKALVLEIIKHESYALDHKNIVLLHDLEHVHVQGNERLLTQAIENIIRNAIKYTDDYGMIEIHLNTNDTQTEAVLSVTDDGPGMSKATQARIFERFYKSTSHTDSNGLGLAITQDIITRHHGHISVKSALSEGATFTITLPLTSVSTDR</sequence>
<name>A0ABY3PDV2_9STAP</name>
<dbReference type="InterPro" id="IPR003594">
    <property type="entry name" value="HATPase_dom"/>
</dbReference>
<reference evidence="20 21" key="1">
    <citation type="journal article" date="2022" name="Pathogens">
        <title>Staphylococcus ratti sp. nov. Isolated from a Lab Rat.</title>
        <authorList>
            <person name="Kovarovic V."/>
            <person name="Sedlacek I."/>
            <person name="Petras P."/>
            <person name="Kralova S."/>
            <person name="Maslanova I."/>
            <person name="Svec P."/>
            <person name="Neumann-Schaal M."/>
            <person name="Botka T."/>
            <person name="Gelbicova T."/>
            <person name="Stankova E."/>
            <person name="Doskar J."/>
            <person name="Pantucek R."/>
        </authorList>
    </citation>
    <scope>NUCLEOTIDE SEQUENCE [LARGE SCALE GENOMIC DNA]</scope>
    <source>
        <strain evidence="20 21">CCM 9025</strain>
    </source>
</reference>
<evidence type="ECO:0000256" key="9">
    <source>
        <dbReference type="ARBA" id="ARBA00022777"/>
    </source>
</evidence>
<feature type="transmembrane region" description="Helical" evidence="17">
    <location>
        <begin position="164"/>
        <end position="186"/>
    </location>
</feature>
<evidence type="ECO:0000256" key="12">
    <source>
        <dbReference type="ARBA" id="ARBA00023012"/>
    </source>
</evidence>
<feature type="domain" description="HAMP" evidence="19">
    <location>
        <begin position="186"/>
        <end position="238"/>
    </location>
</feature>
<dbReference type="InterPro" id="IPR003661">
    <property type="entry name" value="HisK_dim/P_dom"/>
</dbReference>
<dbReference type="PROSITE" id="PS50109">
    <property type="entry name" value="HIS_KIN"/>
    <property type="match status" value="1"/>
</dbReference>
<feature type="domain" description="Histidine kinase" evidence="18">
    <location>
        <begin position="246"/>
        <end position="458"/>
    </location>
</feature>
<keyword evidence="5" id="KW-0597">Phosphoprotein</keyword>
<dbReference type="InterPro" id="IPR036890">
    <property type="entry name" value="HATPase_C_sf"/>
</dbReference>
<evidence type="ECO:0000256" key="7">
    <source>
        <dbReference type="ARBA" id="ARBA00022692"/>
    </source>
</evidence>
<evidence type="ECO:0000259" key="19">
    <source>
        <dbReference type="PROSITE" id="PS50885"/>
    </source>
</evidence>
<dbReference type="PANTHER" id="PTHR45528:SF11">
    <property type="entry name" value="HISTIDINE KINASE"/>
    <property type="match status" value="1"/>
</dbReference>
<keyword evidence="12" id="KW-0902">Two-component regulatory system</keyword>
<evidence type="ECO:0000256" key="5">
    <source>
        <dbReference type="ARBA" id="ARBA00022553"/>
    </source>
</evidence>
<keyword evidence="4" id="KW-1003">Cell membrane</keyword>
<evidence type="ECO:0000256" key="15">
    <source>
        <dbReference type="ARBA" id="ARBA00037219"/>
    </source>
</evidence>
<dbReference type="Pfam" id="PF02518">
    <property type="entry name" value="HATPase_c"/>
    <property type="match status" value="1"/>
</dbReference>
<evidence type="ECO:0000256" key="2">
    <source>
        <dbReference type="ARBA" id="ARBA00004651"/>
    </source>
</evidence>
<evidence type="ECO:0000256" key="17">
    <source>
        <dbReference type="SAM" id="Phobius"/>
    </source>
</evidence>
<evidence type="ECO:0000256" key="10">
    <source>
        <dbReference type="ARBA" id="ARBA00022840"/>
    </source>
</evidence>
<keyword evidence="6" id="KW-0808">Transferase</keyword>
<keyword evidence="9 20" id="KW-0418">Kinase</keyword>
<evidence type="ECO:0000256" key="1">
    <source>
        <dbReference type="ARBA" id="ARBA00000085"/>
    </source>
</evidence>
<evidence type="ECO:0000259" key="18">
    <source>
        <dbReference type="PROSITE" id="PS50109"/>
    </source>
</evidence>
<dbReference type="Pfam" id="PF00672">
    <property type="entry name" value="HAMP"/>
    <property type="match status" value="1"/>
</dbReference>
<comment type="function">
    <text evidence="15">Member of the two-component regulatory system HssS/HssR involved in intracellular heme homeostasis and tempering of staphylococcal virulence. HssS functions as a heme sensor histidine kinase which is autophosphorylated at a histidine residue and transfers its phosphate group to an aspartate residue of HssR. HssR/HssS activates the expression of hrtAB, an efflux pump, in response to extracellular heme, hemin, hemoglobin or blood.</text>
</comment>
<organism evidence="20 21">
    <name type="scientific">Staphylococcus ratti</name>
    <dbReference type="NCBI Taxonomy" id="2892440"/>
    <lineage>
        <taxon>Bacteria</taxon>
        <taxon>Bacillati</taxon>
        <taxon>Bacillota</taxon>
        <taxon>Bacilli</taxon>
        <taxon>Bacillales</taxon>
        <taxon>Staphylococcaceae</taxon>
        <taxon>Staphylococcus</taxon>
    </lineage>
</organism>
<dbReference type="Gene3D" id="3.30.565.10">
    <property type="entry name" value="Histidine kinase-like ATPase, C-terminal domain"/>
    <property type="match status" value="1"/>
</dbReference>
<dbReference type="InterPro" id="IPR004358">
    <property type="entry name" value="Sig_transdc_His_kin-like_C"/>
</dbReference>
<dbReference type="EC" id="2.7.13.3" evidence="3"/>
<dbReference type="SUPFAM" id="SSF47384">
    <property type="entry name" value="Homodimeric domain of signal transducing histidine kinase"/>
    <property type="match status" value="1"/>
</dbReference>
<gene>
    <name evidence="20" type="ORF">LN051_02070</name>
</gene>
<evidence type="ECO:0000256" key="14">
    <source>
        <dbReference type="ARBA" id="ARBA00023136"/>
    </source>
</evidence>
<dbReference type="InterPro" id="IPR005467">
    <property type="entry name" value="His_kinase_dom"/>
</dbReference>
<accession>A0ABY3PDV2</accession>
<evidence type="ECO:0000256" key="4">
    <source>
        <dbReference type="ARBA" id="ARBA00022475"/>
    </source>
</evidence>
<proteinExistence type="predicted"/>
<dbReference type="PANTHER" id="PTHR45528">
    <property type="entry name" value="SENSOR HISTIDINE KINASE CPXA"/>
    <property type="match status" value="1"/>
</dbReference>
<feature type="transmembrane region" description="Helical" evidence="17">
    <location>
        <begin position="12"/>
        <end position="34"/>
    </location>
</feature>
<evidence type="ECO:0000256" key="6">
    <source>
        <dbReference type="ARBA" id="ARBA00022679"/>
    </source>
</evidence>
<evidence type="ECO:0000256" key="13">
    <source>
        <dbReference type="ARBA" id="ARBA00023026"/>
    </source>
</evidence>
<dbReference type="InterPro" id="IPR003660">
    <property type="entry name" value="HAMP_dom"/>
</dbReference>
<dbReference type="SMART" id="SM00304">
    <property type="entry name" value="HAMP"/>
    <property type="match status" value="1"/>
</dbReference>
<evidence type="ECO:0000313" key="20">
    <source>
        <dbReference type="EMBL" id="UEX90477.1"/>
    </source>
</evidence>
<keyword evidence="11 17" id="KW-1133">Transmembrane helix</keyword>